<dbReference type="Proteomes" id="UP000319257">
    <property type="component" value="Unassembled WGS sequence"/>
</dbReference>
<evidence type="ECO:0000256" key="1">
    <source>
        <dbReference type="SAM" id="MobiDB-lite"/>
    </source>
</evidence>
<dbReference type="RefSeq" id="XP_031000683.1">
    <property type="nucleotide sequence ID" value="XM_031134086.1"/>
</dbReference>
<feature type="compositionally biased region" description="Basic and acidic residues" evidence="1">
    <location>
        <begin position="138"/>
        <end position="159"/>
    </location>
</feature>
<evidence type="ECO:0000313" key="3">
    <source>
        <dbReference type="EMBL" id="TPX18972.1"/>
    </source>
</evidence>
<dbReference type="CDD" id="cd20273">
    <property type="entry name" value="Complex1_LYR_unchar"/>
    <property type="match status" value="1"/>
</dbReference>
<dbReference type="InterPro" id="IPR046896">
    <property type="entry name" value="Cup1-like_N"/>
</dbReference>
<protein>
    <recommendedName>
        <fullName evidence="2">LYR motif-containing protein Cup1-like N-terminal domain-containing protein</fullName>
    </recommendedName>
</protein>
<keyword evidence="4" id="KW-1185">Reference proteome</keyword>
<gene>
    <name evidence="3" type="ORF">E0L32_011365</name>
</gene>
<proteinExistence type="predicted"/>
<dbReference type="Pfam" id="PF20263">
    <property type="entry name" value="LYRM2-like"/>
    <property type="match status" value="1"/>
</dbReference>
<name>A0A507B9H1_9PEZI</name>
<dbReference type="AlphaFoldDB" id="A0A507B9H1"/>
<dbReference type="EMBL" id="SKBQ01000104">
    <property type="protein sequence ID" value="TPX18972.1"/>
    <property type="molecule type" value="Genomic_DNA"/>
</dbReference>
<organism evidence="3 4">
    <name type="scientific">Thyridium curvatum</name>
    <dbReference type="NCBI Taxonomy" id="1093900"/>
    <lineage>
        <taxon>Eukaryota</taxon>
        <taxon>Fungi</taxon>
        <taxon>Dikarya</taxon>
        <taxon>Ascomycota</taxon>
        <taxon>Pezizomycotina</taxon>
        <taxon>Sordariomycetes</taxon>
        <taxon>Sordariomycetidae</taxon>
        <taxon>Thyridiales</taxon>
        <taxon>Thyridiaceae</taxon>
        <taxon>Thyridium</taxon>
    </lineage>
</organism>
<dbReference type="GeneID" id="41978812"/>
<sequence>MPPPTRLLDPQNPVHLYRHLLREASYLPPVCRPYISGRISASFRRHRRPNLVPSSTMPSATPEQLNAVRTKRRLREGNHSLRVLRAANLGDLSRMRRVLLLSAGRLGRRRHELLQPWLKAEPPADADALEASMQQQQQRDKKSREALESNGEGDKDVGKKGRRKGERRRDWLDAIDTDKLLAFALSQAHHRMPNVGRPVLKASQLDPSRAVPAVNVWDRPFPAHTARTKVKRWWRLLINRVVPPVGKGEFDLWRDLAEGRKEGSPEWSLPARRSPAAAEQVAEQEHEARWKWEDVVTKPVRMLERPRARKFKALDGDIGVDGAGPAIGVHKMTNRLWRRLYRQVWEAMATMDKMPAQEGKKRRWDIVWGGAAKAFTLPSPPPHTAFFEGVDAKGRLLDPKSASKADAPEKPKRGA</sequence>
<feature type="region of interest" description="Disordered" evidence="1">
    <location>
        <begin position="129"/>
        <end position="166"/>
    </location>
</feature>
<evidence type="ECO:0000259" key="2">
    <source>
        <dbReference type="Pfam" id="PF20263"/>
    </source>
</evidence>
<accession>A0A507B9H1</accession>
<dbReference type="InParanoid" id="A0A507B9H1"/>
<feature type="domain" description="LYR motif-containing protein Cup1-like N-terminal" evidence="2">
    <location>
        <begin position="16"/>
        <end position="114"/>
    </location>
</feature>
<comment type="caution">
    <text evidence="3">The sequence shown here is derived from an EMBL/GenBank/DDBJ whole genome shotgun (WGS) entry which is preliminary data.</text>
</comment>
<evidence type="ECO:0000313" key="4">
    <source>
        <dbReference type="Proteomes" id="UP000319257"/>
    </source>
</evidence>
<dbReference type="OrthoDB" id="5521299at2759"/>
<reference evidence="3 4" key="1">
    <citation type="submission" date="2019-06" db="EMBL/GenBank/DDBJ databases">
        <title>Draft genome sequence of the filamentous fungus Phialemoniopsis curvata isolated from diesel fuel.</title>
        <authorList>
            <person name="Varaljay V.A."/>
            <person name="Lyon W.J."/>
            <person name="Crouch A.L."/>
            <person name="Drake C.E."/>
            <person name="Hollomon J.M."/>
            <person name="Nadeau L.J."/>
            <person name="Nunn H.S."/>
            <person name="Stevenson B.S."/>
            <person name="Bojanowski C.L."/>
            <person name="Crookes-Goodson W.J."/>
        </authorList>
    </citation>
    <scope>NUCLEOTIDE SEQUENCE [LARGE SCALE GENOMIC DNA]</scope>
    <source>
        <strain evidence="3 4">D216</strain>
    </source>
</reference>